<sequence length="110" mass="12743">MIQDCCSLNSVNMNLPIGQWVSVFWRILREAEELGLFEPDIAEIWVRVRITKYLAESQRIEVTEQVTRPIHCFGNSAMSVREMMSGVGLNHLRRSCAIILNLPWREGLLR</sequence>
<proteinExistence type="predicted"/>
<comment type="caution">
    <text evidence="1">The sequence shown here is derived from an EMBL/GenBank/DDBJ whole genome shotgun (WGS) entry which is preliminary data.</text>
</comment>
<dbReference type="AlphaFoldDB" id="A0A2V2N6J8"/>
<evidence type="ECO:0000313" key="1">
    <source>
        <dbReference type="EMBL" id="PWR75459.1"/>
    </source>
</evidence>
<protein>
    <submittedName>
        <fullName evidence="1">Uncharacterized protein</fullName>
    </submittedName>
</protein>
<keyword evidence="2" id="KW-1185">Reference proteome</keyword>
<gene>
    <name evidence="1" type="ORF">DLD82_04840</name>
</gene>
<evidence type="ECO:0000313" key="2">
    <source>
        <dbReference type="Proteomes" id="UP000245934"/>
    </source>
</evidence>
<accession>A0A2V2N6J8</accession>
<dbReference type="Proteomes" id="UP000245934">
    <property type="component" value="Unassembled WGS sequence"/>
</dbReference>
<organism evidence="1 2">
    <name type="scientific">Methanospirillum stamsii</name>
    <dbReference type="NCBI Taxonomy" id="1277351"/>
    <lineage>
        <taxon>Archaea</taxon>
        <taxon>Methanobacteriati</taxon>
        <taxon>Methanobacteriota</taxon>
        <taxon>Stenosarchaea group</taxon>
        <taxon>Methanomicrobia</taxon>
        <taxon>Methanomicrobiales</taxon>
        <taxon>Methanospirillaceae</taxon>
        <taxon>Methanospirillum</taxon>
    </lineage>
</organism>
<dbReference type="EMBL" id="QGMZ01000010">
    <property type="protein sequence ID" value="PWR75459.1"/>
    <property type="molecule type" value="Genomic_DNA"/>
</dbReference>
<reference evidence="1 2" key="1">
    <citation type="submission" date="2018-05" db="EMBL/GenBank/DDBJ databases">
        <title>Draft genome of Methanospirillum stamsii Pt1.</title>
        <authorList>
            <person name="Dueholm M.S."/>
            <person name="Nielsen P.H."/>
            <person name="Bakmann L.F."/>
            <person name="Otzen D.E."/>
        </authorList>
    </citation>
    <scope>NUCLEOTIDE SEQUENCE [LARGE SCALE GENOMIC DNA]</scope>
    <source>
        <strain evidence="1 2">Pt1</strain>
    </source>
</reference>
<name>A0A2V2N6J8_9EURY</name>